<organism evidence="3 4">
    <name type="scientific">Polychaeton citri CBS 116435</name>
    <dbReference type="NCBI Taxonomy" id="1314669"/>
    <lineage>
        <taxon>Eukaryota</taxon>
        <taxon>Fungi</taxon>
        <taxon>Dikarya</taxon>
        <taxon>Ascomycota</taxon>
        <taxon>Pezizomycotina</taxon>
        <taxon>Dothideomycetes</taxon>
        <taxon>Dothideomycetidae</taxon>
        <taxon>Capnodiales</taxon>
        <taxon>Capnodiaceae</taxon>
        <taxon>Polychaeton</taxon>
    </lineage>
</organism>
<reference evidence="3" key="1">
    <citation type="journal article" date="2020" name="Stud. Mycol.">
        <title>101 Dothideomycetes genomes: a test case for predicting lifestyles and emergence of pathogens.</title>
        <authorList>
            <person name="Haridas S."/>
            <person name="Albert R."/>
            <person name="Binder M."/>
            <person name="Bloem J."/>
            <person name="Labutti K."/>
            <person name="Salamov A."/>
            <person name="Andreopoulos B."/>
            <person name="Baker S."/>
            <person name="Barry K."/>
            <person name="Bills G."/>
            <person name="Bluhm B."/>
            <person name="Cannon C."/>
            <person name="Castanera R."/>
            <person name="Culley D."/>
            <person name="Daum C."/>
            <person name="Ezra D."/>
            <person name="Gonzalez J."/>
            <person name="Henrissat B."/>
            <person name="Kuo A."/>
            <person name="Liang C."/>
            <person name="Lipzen A."/>
            <person name="Lutzoni F."/>
            <person name="Magnuson J."/>
            <person name="Mondo S."/>
            <person name="Nolan M."/>
            <person name="Ohm R."/>
            <person name="Pangilinan J."/>
            <person name="Park H.-J."/>
            <person name="Ramirez L."/>
            <person name="Alfaro M."/>
            <person name="Sun H."/>
            <person name="Tritt A."/>
            <person name="Yoshinaga Y."/>
            <person name="Zwiers L.-H."/>
            <person name="Turgeon B."/>
            <person name="Goodwin S."/>
            <person name="Spatafora J."/>
            <person name="Crous P."/>
            <person name="Grigoriev I."/>
        </authorList>
    </citation>
    <scope>NUCLEOTIDE SEQUENCE</scope>
    <source>
        <strain evidence="3">CBS 116435</strain>
    </source>
</reference>
<proteinExistence type="predicted"/>
<feature type="region of interest" description="Disordered" evidence="1">
    <location>
        <begin position="611"/>
        <end position="636"/>
    </location>
</feature>
<evidence type="ECO:0000313" key="4">
    <source>
        <dbReference type="Proteomes" id="UP000799441"/>
    </source>
</evidence>
<comment type="caution">
    <text evidence="3">The sequence shown here is derived from an EMBL/GenBank/DDBJ whole genome shotgun (WGS) entry which is preliminary data.</text>
</comment>
<gene>
    <name evidence="3" type="ORF">K431DRAFT_348767</name>
</gene>
<dbReference type="OrthoDB" id="5040840at2759"/>
<dbReference type="EMBL" id="MU003825">
    <property type="protein sequence ID" value="KAF2718405.1"/>
    <property type="molecule type" value="Genomic_DNA"/>
</dbReference>
<evidence type="ECO:0000313" key="3">
    <source>
        <dbReference type="EMBL" id="KAF2718405.1"/>
    </source>
</evidence>
<evidence type="ECO:0000256" key="1">
    <source>
        <dbReference type="SAM" id="MobiDB-lite"/>
    </source>
</evidence>
<protein>
    <recommendedName>
        <fullName evidence="2">CHAT domain-containing protein</fullName>
    </recommendedName>
</protein>
<name>A0A9P4Q2Q5_9PEZI</name>
<dbReference type="InterPro" id="IPR024983">
    <property type="entry name" value="CHAT_dom"/>
</dbReference>
<dbReference type="Pfam" id="PF12770">
    <property type="entry name" value="CHAT"/>
    <property type="match status" value="1"/>
</dbReference>
<sequence length="1421" mass="158536">MDLRQIADKLGGSIVSDDYRGNFKVIENDILIELVPAPSRSRAQQCETKLLYAAFSILRGDLFKADELLGELLNVGSDEADGLFYHRCQTYHFYLTSLREVPAILRFRGLLENTAALMLNASLNMIERLEELENQRKLLIEVGAGDLDVVESKLFVALHTYNTELQIYSHSHPEHWVNNLRVGSVGKSSDRRISNAQVDSFPQEIHDVLKQHRLIKVDASLARLSTQLQFATNLPSSMSLLENLCQNTPDDPHSSALLYMLKGDAMLSPPFTSPIALNLIALTQGPGWTHERWDGLEDRFPLRSNDEALRMYDRALRTVANDDSPRLRAAVKLRIACLQHMEGLYASINTYPRALRNWTDAEQNLNDARAGFYGDCANLLVVDAHLLLLNASRNGLGTVGNAVSKGNQLGKDAYKRGNASIAQFIGCLILRYARWRFVAHRRADIANACCAAARALYAACRDRYMELQSVIAHADLLEKCRDLEGAQLKIDDAWAEGGVVDEAMQHFGQMIRSASNTSTLRQAWGNALDHFDRIANSVYQAIGRADLLTQWRVRKQILEKVSSPPALPPRPTVTGPISSPPPLPPRRQAGSSPSNIILPRVQDVAVGTGVRRKGRFQRSSDSQQEGQTPSIWPNIDPRDLIDQMMNSRTAIQQQLISAAKPMQSTQQLLGVYNETMEQCYILLDRADLDGWRLNLETFIETCNTSHRVPPNMTALYKLICFTHLGKLGQARELLPEALPLEFGGTGPETILDQFRPLALAVGMQDFLPKWKAQSAERAISFAVLAQDWAKGREVLAQVIRDLPNFATPQGLSAETETWQLVSWIGAIHEHAGRPEEAFTWYLNALHRLEGLRNAANIEARRNCHSTIHSGEIYAALVRMCLQHAERSDGRPPTDAITYRNPRDWALGQRRTWPDQALMFLEQSRARTLLDILVTKQKADPQKLVLRQFLMTASTTLKQNVPQGMDDAERLARLRQLIPGLPTGAGLRNALREARETLDMEQKGSVSMYNLTAKEVEAPVLYGCIPQGAVAIQILPSRKGTSLMCISNKGVDAVHRSEITDIQLRTLVLPYVKEAQSEHGSKEKLKNLASAISQLVLLPFESQVRRSRTVIFVHSHALQAFPCTGYILDELPLFLQKIVYQVPSLSVLYHLKQIRRKKPGRKISAIVSSSAAGGDFDADTSGKADRRIFLIAAEGTAIASTFGSQPIDLDGELDKLDDNQQSNHLSHLFKTSSIVWIATHGTAIHTSPWQSYLHARPRFRVLDMAALENCAPLVVFTACWAGLGSATVGNDILGFAHAVLASGSQVFVAGLWTLEETASMLLMVLFFREVAANDGGEVVGELWRRALVALYYMTPDSAQTLFRDIQRAWQTANQYGPVLKGFNNEKVEERLEWLIEDELFPDFQHPFHWAAYNMIGDGDLVL</sequence>
<evidence type="ECO:0000259" key="2">
    <source>
        <dbReference type="Pfam" id="PF12770"/>
    </source>
</evidence>
<feature type="domain" description="CHAT" evidence="2">
    <location>
        <begin position="1087"/>
        <end position="1416"/>
    </location>
</feature>
<feature type="region of interest" description="Disordered" evidence="1">
    <location>
        <begin position="562"/>
        <end position="598"/>
    </location>
</feature>
<keyword evidence="4" id="KW-1185">Reference proteome</keyword>
<feature type="compositionally biased region" description="Polar residues" evidence="1">
    <location>
        <begin position="617"/>
        <end position="631"/>
    </location>
</feature>
<dbReference type="Proteomes" id="UP000799441">
    <property type="component" value="Unassembled WGS sequence"/>
</dbReference>
<accession>A0A9P4Q2Q5</accession>